<dbReference type="PANTHER" id="PTHR30231">
    <property type="entry name" value="DNA POLYMERASE III SUBUNIT EPSILON"/>
    <property type="match status" value="1"/>
</dbReference>
<protein>
    <recommendedName>
        <fullName evidence="4">Exonuclease domain-containing protein</fullName>
    </recommendedName>
</protein>
<dbReference type="SMART" id="SM00479">
    <property type="entry name" value="EXOIII"/>
    <property type="match status" value="1"/>
</dbReference>
<dbReference type="Gene3D" id="3.30.420.10">
    <property type="entry name" value="Ribonuclease H-like superfamily/Ribonuclease H"/>
    <property type="match status" value="1"/>
</dbReference>
<name>A0A6C0I349_9ZZZZ</name>
<dbReference type="CDD" id="cd06127">
    <property type="entry name" value="DEDDh"/>
    <property type="match status" value="1"/>
</dbReference>
<evidence type="ECO:0000256" key="3">
    <source>
        <dbReference type="ARBA" id="ARBA00022839"/>
    </source>
</evidence>
<dbReference type="GO" id="GO:0003676">
    <property type="term" value="F:nucleic acid binding"/>
    <property type="evidence" value="ECO:0007669"/>
    <property type="project" value="InterPro"/>
</dbReference>
<sequence length="229" mass="26200">MNNIVAAPKRSRYQLVFDVETTGLLPKQSKLNPQLTINDYPHITQLSFVLYDIVEKKVIQTFDNFIQLPSTVQISDEVTKITGITWDICNQGIPIVDALIEFYKAYSICDGIVAHNLDFDEKVIMIELERNVESIVEIEPRCLSLFRSVFEELKGMERYCTMRKGSALCNILVEPTQDGKVPRVKWPKLSELYVKLFQEPAPEGLHNAMVDVTACLKCYLKMRHNTAIV</sequence>
<dbReference type="InterPro" id="IPR012337">
    <property type="entry name" value="RNaseH-like_sf"/>
</dbReference>
<dbReference type="PANTHER" id="PTHR30231:SF4">
    <property type="entry name" value="PROTEIN NEN2"/>
    <property type="match status" value="1"/>
</dbReference>
<proteinExistence type="predicted"/>
<keyword evidence="1" id="KW-0540">Nuclease</keyword>
<reference evidence="5" key="1">
    <citation type="journal article" date="2020" name="Nature">
        <title>Giant virus diversity and host interactions through global metagenomics.</title>
        <authorList>
            <person name="Schulz F."/>
            <person name="Roux S."/>
            <person name="Paez-Espino D."/>
            <person name="Jungbluth S."/>
            <person name="Walsh D.A."/>
            <person name="Denef V.J."/>
            <person name="McMahon K.D."/>
            <person name="Konstantinidis K.T."/>
            <person name="Eloe-Fadrosh E.A."/>
            <person name="Kyrpides N.C."/>
            <person name="Woyke T."/>
        </authorList>
    </citation>
    <scope>NUCLEOTIDE SEQUENCE</scope>
    <source>
        <strain evidence="5">GVMAG-M-3300023184-190</strain>
    </source>
</reference>
<feature type="domain" description="Exonuclease" evidence="4">
    <location>
        <begin position="13"/>
        <end position="228"/>
    </location>
</feature>
<dbReference type="AlphaFoldDB" id="A0A6C0I349"/>
<keyword evidence="2" id="KW-0378">Hydrolase</keyword>
<evidence type="ECO:0000313" key="5">
    <source>
        <dbReference type="EMBL" id="QHT87428.1"/>
    </source>
</evidence>
<dbReference type="GO" id="GO:0008408">
    <property type="term" value="F:3'-5' exonuclease activity"/>
    <property type="evidence" value="ECO:0007669"/>
    <property type="project" value="TreeGrafter"/>
</dbReference>
<keyword evidence="3" id="KW-0269">Exonuclease</keyword>
<evidence type="ECO:0000256" key="2">
    <source>
        <dbReference type="ARBA" id="ARBA00022801"/>
    </source>
</evidence>
<accession>A0A6C0I349</accession>
<dbReference type="InterPro" id="IPR013520">
    <property type="entry name" value="Ribonucl_H"/>
</dbReference>
<dbReference type="EMBL" id="MN740088">
    <property type="protein sequence ID" value="QHT87428.1"/>
    <property type="molecule type" value="Genomic_DNA"/>
</dbReference>
<dbReference type="SUPFAM" id="SSF53098">
    <property type="entry name" value="Ribonuclease H-like"/>
    <property type="match status" value="1"/>
</dbReference>
<dbReference type="Pfam" id="PF00929">
    <property type="entry name" value="RNase_T"/>
    <property type="match status" value="1"/>
</dbReference>
<dbReference type="InterPro" id="IPR036397">
    <property type="entry name" value="RNaseH_sf"/>
</dbReference>
<evidence type="ECO:0000256" key="1">
    <source>
        <dbReference type="ARBA" id="ARBA00022722"/>
    </source>
</evidence>
<organism evidence="5">
    <name type="scientific">viral metagenome</name>
    <dbReference type="NCBI Taxonomy" id="1070528"/>
    <lineage>
        <taxon>unclassified sequences</taxon>
        <taxon>metagenomes</taxon>
        <taxon>organismal metagenomes</taxon>
    </lineage>
</organism>
<evidence type="ECO:0000259" key="4">
    <source>
        <dbReference type="SMART" id="SM00479"/>
    </source>
</evidence>